<feature type="domain" description="FAD/NAD(P)-binding" evidence="5">
    <location>
        <begin position="7"/>
        <end position="315"/>
    </location>
</feature>
<dbReference type="SUPFAM" id="SSF51905">
    <property type="entry name" value="FAD/NAD(P)-binding domain"/>
    <property type="match status" value="2"/>
</dbReference>
<dbReference type="PANTHER" id="PTHR43557:SF2">
    <property type="entry name" value="RIESKE DOMAIN-CONTAINING PROTEIN-RELATED"/>
    <property type="match status" value="1"/>
</dbReference>
<dbReference type="PRINTS" id="PR00411">
    <property type="entry name" value="PNDRDTASEI"/>
</dbReference>
<evidence type="ECO:0000259" key="6">
    <source>
        <dbReference type="Pfam" id="PF14759"/>
    </source>
</evidence>
<dbReference type="Pfam" id="PF14759">
    <property type="entry name" value="Reductase_C"/>
    <property type="match status" value="1"/>
</dbReference>
<feature type="domain" description="Reductase C-terminal" evidence="6">
    <location>
        <begin position="334"/>
        <end position="418"/>
    </location>
</feature>
<keyword evidence="3" id="KW-0274">FAD</keyword>
<evidence type="ECO:0000256" key="3">
    <source>
        <dbReference type="ARBA" id="ARBA00022827"/>
    </source>
</evidence>
<evidence type="ECO:0000256" key="1">
    <source>
        <dbReference type="ARBA" id="ARBA00001974"/>
    </source>
</evidence>
<dbReference type="PANTHER" id="PTHR43557">
    <property type="entry name" value="APOPTOSIS-INDUCING FACTOR 1"/>
    <property type="match status" value="1"/>
</dbReference>
<reference evidence="7 8" key="1">
    <citation type="submission" date="2017-05" db="EMBL/GenBank/DDBJ databases">
        <authorList>
            <person name="Song R."/>
            <person name="Chenine A.L."/>
            <person name="Ruprecht R.M."/>
        </authorList>
    </citation>
    <scope>NUCLEOTIDE SEQUENCE [LARGE SCALE GENOMIC DNA]</scope>
    <source>
        <strain evidence="7 8">DSM 26136</strain>
    </source>
</reference>
<evidence type="ECO:0000256" key="4">
    <source>
        <dbReference type="ARBA" id="ARBA00023002"/>
    </source>
</evidence>
<dbReference type="KEGG" id="cser:CCO03_02725"/>
<dbReference type="EMBL" id="CP021455">
    <property type="protein sequence ID" value="ARU03743.1"/>
    <property type="molecule type" value="Genomic_DNA"/>
</dbReference>
<evidence type="ECO:0000313" key="7">
    <source>
        <dbReference type="EMBL" id="ARU03743.1"/>
    </source>
</evidence>
<dbReference type="InterPro" id="IPR016156">
    <property type="entry name" value="FAD/NAD-linked_Rdtase_dimer_sf"/>
</dbReference>
<accession>A0A1Y0EJD2</accession>
<proteinExistence type="predicted"/>
<dbReference type="RefSeq" id="WP_087276939.1">
    <property type="nucleotide sequence ID" value="NZ_CP021455.1"/>
</dbReference>
<sequence>MQDQDTLLVVGAGHAGAELALAARQAGWAGPIRLLGDEAELPYHRPPLSKAYLHGEASRESLLLRAQAAYEAARVQFEPGARVQALDTARRCVTLADGRELAYAELALCTGGRPRRLVVPGLAADDAPPNLHHLRTLADADGMRAQLRAGVRLVIVGGGYVGLELAASASKLGAQVTVLEAMPHVLARVTSERVAHFYEAVHREAGVAVLTGFGVARVERAPDGGDVRTAAITAIVGADGRAVPADVVVVGIGMLPNVELAQAAGLAVDGGIVVDEAGRSSAPHVWAAGDCTAQHSALYGRTLRLESVPNALEQARTVAAALAGKPMPARAAPWFWSDQFDLKLQMVGLSQGHDACVIRGDLARRQFIAFYLRAGVLIAADAVNRPGDFVLAKRLVAQAARVDAAQLVDESVALKSLALA</sequence>
<organism evidence="7 8">
    <name type="scientific">Comamonas serinivorans</name>
    <dbReference type="NCBI Taxonomy" id="1082851"/>
    <lineage>
        <taxon>Bacteria</taxon>
        <taxon>Pseudomonadati</taxon>
        <taxon>Pseudomonadota</taxon>
        <taxon>Betaproteobacteria</taxon>
        <taxon>Burkholderiales</taxon>
        <taxon>Comamonadaceae</taxon>
        <taxon>Comamonas</taxon>
    </lineage>
</organism>
<dbReference type="Gene3D" id="3.30.390.30">
    <property type="match status" value="1"/>
</dbReference>
<comment type="cofactor">
    <cofactor evidence="1">
        <name>FAD</name>
        <dbReference type="ChEBI" id="CHEBI:57692"/>
    </cofactor>
</comment>
<keyword evidence="4" id="KW-0560">Oxidoreductase</keyword>
<dbReference type="AlphaFoldDB" id="A0A1Y0EJD2"/>
<evidence type="ECO:0000313" key="8">
    <source>
        <dbReference type="Proteomes" id="UP000196138"/>
    </source>
</evidence>
<dbReference type="InterPro" id="IPR050446">
    <property type="entry name" value="FAD-oxidoreductase/Apoptosis"/>
</dbReference>
<dbReference type="GO" id="GO:0016651">
    <property type="term" value="F:oxidoreductase activity, acting on NAD(P)H"/>
    <property type="evidence" value="ECO:0007669"/>
    <property type="project" value="TreeGrafter"/>
</dbReference>
<dbReference type="Pfam" id="PF07992">
    <property type="entry name" value="Pyr_redox_2"/>
    <property type="match status" value="1"/>
</dbReference>
<keyword evidence="2" id="KW-0285">Flavoprotein</keyword>
<dbReference type="Proteomes" id="UP000196138">
    <property type="component" value="Chromosome"/>
</dbReference>
<keyword evidence="8" id="KW-1185">Reference proteome</keyword>
<name>A0A1Y0EJD2_9BURK</name>
<dbReference type="GO" id="GO:0005737">
    <property type="term" value="C:cytoplasm"/>
    <property type="evidence" value="ECO:0007669"/>
    <property type="project" value="TreeGrafter"/>
</dbReference>
<dbReference type="Gene3D" id="3.50.50.60">
    <property type="entry name" value="FAD/NAD(P)-binding domain"/>
    <property type="match status" value="2"/>
</dbReference>
<dbReference type="InterPro" id="IPR036188">
    <property type="entry name" value="FAD/NAD-bd_sf"/>
</dbReference>
<dbReference type="InterPro" id="IPR028202">
    <property type="entry name" value="Reductase_C"/>
</dbReference>
<gene>
    <name evidence="7" type="ORF">CCO03_02725</name>
</gene>
<dbReference type="OrthoDB" id="9769238at2"/>
<dbReference type="PRINTS" id="PR00368">
    <property type="entry name" value="FADPNR"/>
</dbReference>
<dbReference type="SUPFAM" id="SSF55424">
    <property type="entry name" value="FAD/NAD-linked reductases, dimerisation (C-terminal) domain"/>
    <property type="match status" value="1"/>
</dbReference>
<evidence type="ECO:0000256" key="2">
    <source>
        <dbReference type="ARBA" id="ARBA00022630"/>
    </source>
</evidence>
<evidence type="ECO:0000259" key="5">
    <source>
        <dbReference type="Pfam" id="PF07992"/>
    </source>
</evidence>
<dbReference type="InterPro" id="IPR023753">
    <property type="entry name" value="FAD/NAD-binding_dom"/>
</dbReference>
<protein>
    <submittedName>
        <fullName evidence="7">Pyridine nucleotide-disulfide oxidoreductase</fullName>
    </submittedName>
</protein>